<dbReference type="AlphaFoldDB" id="A0A6B0GLI8"/>
<evidence type="ECO:0000256" key="1">
    <source>
        <dbReference type="ARBA" id="ARBA00022723"/>
    </source>
</evidence>
<dbReference type="InterPro" id="IPR014710">
    <property type="entry name" value="RmlC-like_jellyroll"/>
</dbReference>
<dbReference type="GO" id="GO:0046872">
    <property type="term" value="F:metal ion binding"/>
    <property type="evidence" value="ECO:0007669"/>
    <property type="project" value="UniProtKB-KW"/>
</dbReference>
<dbReference type="OrthoDB" id="49661at2157"/>
<dbReference type="Pfam" id="PF07883">
    <property type="entry name" value="Cupin_2"/>
    <property type="match status" value="1"/>
</dbReference>
<dbReference type="InterPro" id="IPR011051">
    <property type="entry name" value="RmlC_Cupin_sf"/>
</dbReference>
<protein>
    <submittedName>
        <fullName evidence="3">Cupin domain-containing protein</fullName>
    </submittedName>
</protein>
<organism evidence="3 4">
    <name type="scientific">Halomarina oriensis</name>
    <dbReference type="NCBI Taxonomy" id="671145"/>
    <lineage>
        <taxon>Archaea</taxon>
        <taxon>Methanobacteriati</taxon>
        <taxon>Methanobacteriota</taxon>
        <taxon>Stenosarchaea group</taxon>
        <taxon>Halobacteria</taxon>
        <taxon>Halobacteriales</taxon>
        <taxon>Natronomonadaceae</taxon>
        <taxon>Halomarina</taxon>
    </lineage>
</organism>
<dbReference type="RefSeq" id="WP_158205383.1">
    <property type="nucleotide sequence ID" value="NZ_WSZK01000025.1"/>
</dbReference>
<dbReference type="SUPFAM" id="SSF51182">
    <property type="entry name" value="RmlC-like cupins"/>
    <property type="match status" value="1"/>
</dbReference>
<dbReference type="Proteomes" id="UP000451471">
    <property type="component" value="Unassembled WGS sequence"/>
</dbReference>
<evidence type="ECO:0000313" key="4">
    <source>
        <dbReference type="Proteomes" id="UP000451471"/>
    </source>
</evidence>
<keyword evidence="4" id="KW-1185">Reference proteome</keyword>
<keyword evidence="1" id="KW-0479">Metal-binding</keyword>
<comment type="caution">
    <text evidence="3">The sequence shown here is derived from an EMBL/GenBank/DDBJ whole genome shotgun (WGS) entry which is preliminary data.</text>
</comment>
<dbReference type="InterPro" id="IPR051610">
    <property type="entry name" value="GPI/OXD"/>
</dbReference>
<gene>
    <name evidence="3" type="ORF">GQS65_14670</name>
</gene>
<dbReference type="Gene3D" id="2.60.120.10">
    <property type="entry name" value="Jelly Rolls"/>
    <property type="match status" value="1"/>
</dbReference>
<proteinExistence type="predicted"/>
<evidence type="ECO:0000259" key="2">
    <source>
        <dbReference type="Pfam" id="PF07883"/>
    </source>
</evidence>
<name>A0A6B0GLI8_9EURY</name>
<sequence length="159" mass="17342">MGVVNEDDLDWTDLDEGNARFRRKQLGAAADGRDLGCSLFELAPGDGAWPYHYHTANEEALYVLSGEGTLRLDGETHTVAAGDYAAFPADESGGHKVVNDGDEPLRYLLLSTMNDPDVAVYPDSGKFGVFVGAPPGRRGERSLHGYYRLADDVDYWDGE</sequence>
<dbReference type="PANTHER" id="PTHR35848">
    <property type="entry name" value="OXALATE-BINDING PROTEIN"/>
    <property type="match status" value="1"/>
</dbReference>
<evidence type="ECO:0000313" key="3">
    <source>
        <dbReference type="EMBL" id="MWG35712.1"/>
    </source>
</evidence>
<feature type="domain" description="Cupin type-2" evidence="2">
    <location>
        <begin position="39"/>
        <end position="109"/>
    </location>
</feature>
<dbReference type="CDD" id="cd02224">
    <property type="entry name" value="cupin_SPO2919-like"/>
    <property type="match status" value="1"/>
</dbReference>
<dbReference type="EMBL" id="WSZK01000025">
    <property type="protein sequence ID" value="MWG35712.1"/>
    <property type="molecule type" value="Genomic_DNA"/>
</dbReference>
<reference evidence="3 4" key="1">
    <citation type="submission" date="2019-12" db="EMBL/GenBank/DDBJ databases">
        <title>Halocatena pleomorpha gen. nov. sp. nov., an extremely halophilic archaeon of family Halobacteriaceae isolated from saltpan soil.</title>
        <authorList>
            <person name="Pal Y."/>
            <person name="Verma A."/>
            <person name="Krishnamurthi S."/>
            <person name="Kumar P."/>
        </authorList>
    </citation>
    <scope>NUCLEOTIDE SEQUENCE [LARGE SCALE GENOMIC DNA]</scope>
    <source>
        <strain evidence="3 4">JCM 16495</strain>
    </source>
</reference>
<accession>A0A6B0GLI8</accession>
<dbReference type="InterPro" id="IPR013096">
    <property type="entry name" value="Cupin_2"/>
</dbReference>